<evidence type="ECO:0000313" key="1">
    <source>
        <dbReference type="EMBL" id="MFD0857264.1"/>
    </source>
</evidence>
<dbReference type="Proteomes" id="UP001597083">
    <property type="component" value="Unassembled WGS sequence"/>
</dbReference>
<gene>
    <name evidence="1" type="ORF">ACFQ07_33985</name>
</gene>
<proteinExistence type="predicted"/>
<evidence type="ECO:0008006" key="3">
    <source>
        <dbReference type="Google" id="ProtNLM"/>
    </source>
</evidence>
<sequence>MTRATVHVLARLRNQGIVGDGGMAEFLEETLALAKRSRKAVRRELLGLNWKAWRALLPFGLPFCPASSGRQPPTTHPTRITGPGRANVTIRCGLSSTRQVRPRRPPP</sequence>
<organism evidence="1 2">
    <name type="scientific">Actinomadura adrarensis</name>
    <dbReference type="NCBI Taxonomy" id="1819600"/>
    <lineage>
        <taxon>Bacteria</taxon>
        <taxon>Bacillati</taxon>
        <taxon>Actinomycetota</taxon>
        <taxon>Actinomycetes</taxon>
        <taxon>Streptosporangiales</taxon>
        <taxon>Thermomonosporaceae</taxon>
        <taxon>Actinomadura</taxon>
    </lineage>
</organism>
<dbReference type="EMBL" id="JBHTIR010004394">
    <property type="protein sequence ID" value="MFD0857264.1"/>
    <property type="molecule type" value="Genomic_DNA"/>
</dbReference>
<keyword evidence="2" id="KW-1185">Reference proteome</keyword>
<comment type="caution">
    <text evidence="1">The sequence shown here is derived from an EMBL/GenBank/DDBJ whole genome shotgun (WGS) entry which is preliminary data.</text>
</comment>
<reference evidence="2" key="1">
    <citation type="journal article" date="2019" name="Int. J. Syst. Evol. Microbiol.">
        <title>The Global Catalogue of Microorganisms (GCM) 10K type strain sequencing project: providing services to taxonomists for standard genome sequencing and annotation.</title>
        <authorList>
            <consortium name="The Broad Institute Genomics Platform"/>
            <consortium name="The Broad Institute Genome Sequencing Center for Infectious Disease"/>
            <person name="Wu L."/>
            <person name="Ma J."/>
        </authorList>
    </citation>
    <scope>NUCLEOTIDE SEQUENCE [LARGE SCALE GENOMIC DNA]</scope>
    <source>
        <strain evidence="2">JCM 31696</strain>
    </source>
</reference>
<accession>A0ABW3CRX0</accession>
<evidence type="ECO:0000313" key="2">
    <source>
        <dbReference type="Proteomes" id="UP001597083"/>
    </source>
</evidence>
<name>A0ABW3CRX0_9ACTN</name>
<protein>
    <recommendedName>
        <fullName evidence="3">Transposase</fullName>
    </recommendedName>
</protein>